<dbReference type="KEGG" id="kba:A0U89_02610"/>
<evidence type="ECO:0000313" key="3">
    <source>
        <dbReference type="Proteomes" id="UP000179145"/>
    </source>
</evidence>
<evidence type="ECO:0000313" key="2">
    <source>
        <dbReference type="EMBL" id="AOX16195.1"/>
    </source>
</evidence>
<evidence type="ECO:0000256" key="1">
    <source>
        <dbReference type="SAM" id="MobiDB-lite"/>
    </source>
</evidence>
<accession>A0A1D8URA8</accession>
<feature type="region of interest" description="Disordered" evidence="1">
    <location>
        <begin position="1"/>
        <end position="24"/>
    </location>
</feature>
<reference evidence="2 3" key="1">
    <citation type="journal article" date="2016" name="Microb. Cell Fact.">
        <title>Dissection of exopolysaccharide biosynthesis in Kozakia baliensis.</title>
        <authorList>
            <person name="Brandt J.U."/>
            <person name="Jakob F."/>
            <person name="Behr J."/>
            <person name="Geissler A.J."/>
            <person name="Vogel R.F."/>
        </authorList>
    </citation>
    <scope>NUCLEOTIDE SEQUENCE [LARGE SCALE GENOMIC DNA]</scope>
    <source>
        <strain evidence="2 3">DSM 14400</strain>
    </source>
</reference>
<dbReference type="RefSeq" id="WP_070402006.1">
    <property type="nucleotide sequence ID" value="NZ_BJVW01000002.1"/>
</dbReference>
<name>A0A1D8URA8_9PROT</name>
<feature type="compositionally biased region" description="Polar residues" evidence="1">
    <location>
        <begin position="1"/>
        <end position="23"/>
    </location>
</feature>
<dbReference type="OrthoDB" id="7862954at2"/>
<dbReference type="InterPro" id="IPR019301">
    <property type="entry name" value="Flagellar_prot_FlgJ_N"/>
</dbReference>
<sequence>MTNIPPVSTSHFSNATSEQSQAKTWKAAQDFEAMTINQMLQPMFATVDESGGMFDGGAGEKQFKPMLINEVAKEMEHTGGLGLATAIYQKMLAMQEKK</sequence>
<dbReference type="eggNOG" id="COG3951">
    <property type="taxonomic scope" value="Bacteria"/>
</dbReference>
<keyword evidence="3" id="KW-1185">Reference proteome</keyword>
<organism evidence="2 3">
    <name type="scientific">Kozakia baliensis</name>
    <dbReference type="NCBI Taxonomy" id="153496"/>
    <lineage>
        <taxon>Bacteria</taxon>
        <taxon>Pseudomonadati</taxon>
        <taxon>Pseudomonadota</taxon>
        <taxon>Alphaproteobacteria</taxon>
        <taxon>Acetobacterales</taxon>
        <taxon>Acetobacteraceae</taxon>
        <taxon>Kozakia</taxon>
    </lineage>
</organism>
<dbReference type="EMBL" id="CP014674">
    <property type="protein sequence ID" value="AOX16195.1"/>
    <property type="molecule type" value="Genomic_DNA"/>
</dbReference>
<dbReference type="Proteomes" id="UP000179145">
    <property type="component" value="Chromosome"/>
</dbReference>
<dbReference type="STRING" id="153496.A0U89_02610"/>
<proteinExistence type="predicted"/>
<dbReference type="AlphaFoldDB" id="A0A1D8URA8"/>
<protein>
    <submittedName>
        <fullName evidence="2">Chemotaxis protein chel</fullName>
    </submittedName>
</protein>
<dbReference type="Pfam" id="PF10135">
    <property type="entry name" value="Rod-binding"/>
    <property type="match status" value="1"/>
</dbReference>
<gene>
    <name evidence="2" type="ORF">A0U89_02610</name>
</gene>